<feature type="active site" description="Nucleophile" evidence="7">
    <location>
        <position position="110"/>
    </location>
</feature>
<keyword evidence="11" id="KW-1185">Reference proteome</keyword>
<comment type="catalytic activity">
    <reaction evidence="1 7 8">
        <text>Thiol-dependent hydrolysis of ester, thioester, amide, peptide and isopeptide bonds formed by the C-terminal Gly of ubiquitin (a 76-residue protein attached to proteins as an intracellular targeting signal).</text>
        <dbReference type="EC" id="3.4.19.12"/>
    </reaction>
</comment>
<dbReference type="GO" id="GO:0004843">
    <property type="term" value="F:cysteine-type deubiquitinase activity"/>
    <property type="evidence" value="ECO:0007669"/>
    <property type="project" value="UniProtKB-UniRule"/>
</dbReference>
<keyword evidence="3 7" id="KW-0645">Protease</keyword>
<dbReference type="PROSITE" id="PS52048">
    <property type="entry name" value="UCH_DOMAIN"/>
    <property type="match status" value="1"/>
</dbReference>
<dbReference type="AlphaFoldDB" id="A0A319B2S5"/>
<name>A0A319B2S5_ASPVC</name>
<gene>
    <name evidence="10" type="ORF">BO88DRAFT_406325</name>
</gene>
<evidence type="ECO:0000256" key="1">
    <source>
        <dbReference type="ARBA" id="ARBA00000707"/>
    </source>
</evidence>
<dbReference type="EMBL" id="KZ821631">
    <property type="protein sequence ID" value="PYH67017.1"/>
    <property type="molecule type" value="Genomic_DNA"/>
</dbReference>
<dbReference type="Pfam" id="PF01088">
    <property type="entry name" value="Peptidase_C12"/>
    <property type="match status" value="1"/>
</dbReference>
<evidence type="ECO:0000259" key="9">
    <source>
        <dbReference type="PROSITE" id="PS52048"/>
    </source>
</evidence>
<dbReference type="PANTHER" id="PTHR10589">
    <property type="entry name" value="UBIQUITIN CARBOXYL-TERMINAL HYDROLASE"/>
    <property type="match status" value="1"/>
</dbReference>
<accession>A0A319B2S5</accession>
<keyword evidence="5 7" id="KW-0378">Hydrolase</keyword>
<organism evidence="10 11">
    <name type="scientific">Aspergillus vadensis (strain CBS 113365 / IMI 142717 / IBT 24658)</name>
    <dbReference type="NCBI Taxonomy" id="1448311"/>
    <lineage>
        <taxon>Eukaryota</taxon>
        <taxon>Fungi</taxon>
        <taxon>Dikarya</taxon>
        <taxon>Ascomycota</taxon>
        <taxon>Pezizomycotina</taxon>
        <taxon>Eurotiomycetes</taxon>
        <taxon>Eurotiomycetidae</taxon>
        <taxon>Eurotiales</taxon>
        <taxon>Aspergillaceae</taxon>
        <taxon>Aspergillus</taxon>
        <taxon>Aspergillus subgen. Circumdati</taxon>
    </lineage>
</organism>
<dbReference type="InterPro" id="IPR036959">
    <property type="entry name" value="Peptidase_C12_UCH_sf"/>
</dbReference>
<dbReference type="OrthoDB" id="427186at2759"/>
<evidence type="ECO:0000256" key="8">
    <source>
        <dbReference type="RuleBase" id="RU361215"/>
    </source>
</evidence>
<proteinExistence type="inferred from homology"/>
<evidence type="ECO:0000256" key="6">
    <source>
        <dbReference type="ARBA" id="ARBA00022807"/>
    </source>
</evidence>
<dbReference type="InterPro" id="IPR001578">
    <property type="entry name" value="Peptidase_C12_UCH"/>
</dbReference>
<dbReference type="GO" id="GO:0016579">
    <property type="term" value="P:protein deubiquitination"/>
    <property type="evidence" value="ECO:0007669"/>
    <property type="project" value="TreeGrafter"/>
</dbReference>
<evidence type="ECO:0000313" key="11">
    <source>
        <dbReference type="Proteomes" id="UP000248405"/>
    </source>
</evidence>
<dbReference type="GeneID" id="37211716"/>
<dbReference type="InterPro" id="IPR038765">
    <property type="entry name" value="Papain-like_cys_pep_sf"/>
</dbReference>
<dbReference type="EC" id="3.4.19.12" evidence="8"/>
<dbReference type="RefSeq" id="XP_025560811.1">
    <property type="nucleotide sequence ID" value="XM_025707124.1"/>
</dbReference>
<evidence type="ECO:0000256" key="5">
    <source>
        <dbReference type="ARBA" id="ARBA00022801"/>
    </source>
</evidence>
<dbReference type="SUPFAM" id="SSF54001">
    <property type="entry name" value="Cysteine proteinases"/>
    <property type="match status" value="1"/>
</dbReference>
<evidence type="ECO:0000256" key="4">
    <source>
        <dbReference type="ARBA" id="ARBA00022786"/>
    </source>
</evidence>
<feature type="site" description="Important for enzyme activity" evidence="7">
    <location>
        <position position="200"/>
    </location>
</feature>
<dbReference type="PRINTS" id="PR00707">
    <property type="entry name" value="UBCTHYDRLASE"/>
</dbReference>
<feature type="active site" description="Proton donor" evidence="7">
    <location>
        <position position="184"/>
    </location>
</feature>
<dbReference type="GO" id="GO:0005737">
    <property type="term" value="C:cytoplasm"/>
    <property type="evidence" value="ECO:0007669"/>
    <property type="project" value="TreeGrafter"/>
</dbReference>
<evidence type="ECO:0000256" key="2">
    <source>
        <dbReference type="ARBA" id="ARBA00009326"/>
    </source>
</evidence>
<evidence type="ECO:0000313" key="10">
    <source>
        <dbReference type="EMBL" id="PYH67017.1"/>
    </source>
</evidence>
<dbReference type="GO" id="GO:0006511">
    <property type="term" value="P:ubiquitin-dependent protein catabolic process"/>
    <property type="evidence" value="ECO:0007669"/>
    <property type="project" value="UniProtKB-UniRule"/>
</dbReference>
<evidence type="ECO:0000256" key="7">
    <source>
        <dbReference type="PROSITE-ProRule" id="PRU01393"/>
    </source>
</evidence>
<keyword evidence="4 7" id="KW-0833">Ubl conjugation pathway</keyword>
<protein>
    <recommendedName>
        <fullName evidence="8">Ubiquitin carboxyl-terminal hydrolase</fullName>
        <ecNumber evidence="8">3.4.19.12</ecNumber>
    </recommendedName>
</protein>
<keyword evidence="6 7" id="KW-0788">Thiol protease</keyword>
<dbReference type="CDD" id="cd09616">
    <property type="entry name" value="Peptidase_C12_UCH_L1_L3"/>
    <property type="match status" value="1"/>
</dbReference>
<dbReference type="PANTHER" id="PTHR10589:SF17">
    <property type="entry name" value="UBIQUITIN CARBOXYL-TERMINAL HYDROLASE"/>
    <property type="match status" value="1"/>
</dbReference>
<feature type="domain" description="UCH catalytic" evidence="9">
    <location>
        <begin position="19"/>
        <end position="252"/>
    </location>
</feature>
<dbReference type="Gene3D" id="3.40.532.10">
    <property type="entry name" value="Peptidase C12, ubiquitin carboxyl-terminal hydrolase"/>
    <property type="match status" value="1"/>
</dbReference>
<reference evidence="10" key="1">
    <citation type="submission" date="2016-12" db="EMBL/GenBank/DDBJ databases">
        <title>The genomes of Aspergillus section Nigri reveals drivers in fungal speciation.</title>
        <authorList>
            <consortium name="DOE Joint Genome Institute"/>
            <person name="Vesth T.C."/>
            <person name="Nybo J."/>
            <person name="Theobald S."/>
            <person name="Brandl J."/>
            <person name="Frisvad J.C."/>
            <person name="Nielsen K.F."/>
            <person name="Lyhne E.K."/>
            <person name="Kogle M.E."/>
            <person name="Kuo A."/>
            <person name="Riley R."/>
            <person name="Clum A."/>
            <person name="Nolan M."/>
            <person name="Lipzen A."/>
            <person name="Salamov A."/>
            <person name="Henrissat B."/>
            <person name="Wiebenga A."/>
            <person name="De Vries R.P."/>
            <person name="Grigoriev I.V."/>
            <person name="Mortensen U.H."/>
            <person name="Andersen M.R."/>
            <person name="Baker S.E."/>
        </authorList>
    </citation>
    <scope>NUCLEOTIDE SEQUENCE [LARGE SCALE GENOMIC DNA]</scope>
    <source>
        <strain evidence="10">CBS 113365</strain>
    </source>
</reference>
<dbReference type="Proteomes" id="UP000248405">
    <property type="component" value="Unassembled WGS sequence"/>
</dbReference>
<sequence length="254" mass="28096">MADLPTNILSLPSGAIRKCFTPLENNPEIMSGLAWRLGLSRTVKFIDIYNIDESEMIAMIPRPCYGLLLVFPVNKASETFRTQEDKTLDAYDGSGEEEVIWFQQTIGTGCGIIALLHCLLNGKARSFVGVESDLGKLYQEILPMQPLQRANALCSSHALEMANELAAREGQSEVIAANTPMDLHFVCFTKSGTDNLWELDGRRKGPLIRGRLRAEEDVLDETALDMGIRSFLKREAESGCQDLRFSLIGLVPAS</sequence>
<evidence type="ECO:0000256" key="3">
    <source>
        <dbReference type="ARBA" id="ARBA00022670"/>
    </source>
</evidence>
<feature type="site" description="Transition state stabilizer" evidence="7">
    <location>
        <position position="104"/>
    </location>
</feature>
<comment type="similarity">
    <text evidence="2 7 8">Belongs to the peptidase C12 family.</text>
</comment>